<evidence type="ECO:0000256" key="2">
    <source>
        <dbReference type="ARBA" id="ARBA00022448"/>
    </source>
</evidence>
<dbReference type="OrthoDB" id="4045at2"/>
<feature type="transmembrane region" description="Helical" evidence="9">
    <location>
        <begin position="195"/>
        <end position="219"/>
    </location>
</feature>
<evidence type="ECO:0000256" key="3">
    <source>
        <dbReference type="ARBA" id="ARBA00022475"/>
    </source>
</evidence>
<dbReference type="KEGG" id="ncu:F0U83_13820"/>
<name>A0A5P1RFK8_9GAMM</name>
<dbReference type="PANTHER" id="PTHR30625:SF15">
    <property type="entry name" value="BIOPOLYMER TRANSPORT PROTEIN EXBB"/>
    <property type="match status" value="1"/>
</dbReference>
<dbReference type="InterPro" id="IPR002898">
    <property type="entry name" value="MotA_ExbB_proton_chnl"/>
</dbReference>
<evidence type="ECO:0000256" key="5">
    <source>
        <dbReference type="ARBA" id="ARBA00022927"/>
    </source>
</evidence>
<accession>A0A5P1RFK8</accession>
<protein>
    <submittedName>
        <fullName evidence="11">MotA/TolQ/ExbB proton channel family protein</fullName>
    </submittedName>
</protein>
<organism evidence="11 12">
    <name type="scientific">Neptunomonas concharum</name>
    <dbReference type="NCBI Taxonomy" id="1031538"/>
    <lineage>
        <taxon>Bacteria</taxon>
        <taxon>Pseudomonadati</taxon>
        <taxon>Pseudomonadota</taxon>
        <taxon>Gammaproteobacteria</taxon>
        <taxon>Oceanospirillales</taxon>
        <taxon>Oceanospirillaceae</taxon>
        <taxon>Neptunomonas</taxon>
    </lineage>
</organism>
<reference evidence="11 12" key="1">
    <citation type="journal article" date="2019" name="Biochem. Eng. J.">
        <title>Metabolic engineering of the marine bacteria Neptunomonas concharum for the production of acetoin and meso-2,3-butanediol from acetate.</title>
        <authorList>
            <person name="Li W."/>
            <person name="Pu N."/>
            <person name="Liu C.-X."/>
            <person name="Yuan Q.-P."/>
            <person name="Li Z.-J."/>
        </authorList>
    </citation>
    <scope>NUCLEOTIDE SEQUENCE [LARGE SCALE GENOMIC DNA]</scope>
    <source>
        <strain evidence="11 12">JCM17730</strain>
    </source>
</reference>
<evidence type="ECO:0000259" key="10">
    <source>
        <dbReference type="Pfam" id="PF01618"/>
    </source>
</evidence>
<evidence type="ECO:0000256" key="6">
    <source>
        <dbReference type="ARBA" id="ARBA00022989"/>
    </source>
</evidence>
<dbReference type="GO" id="GO:0005886">
    <property type="term" value="C:plasma membrane"/>
    <property type="evidence" value="ECO:0007669"/>
    <property type="project" value="UniProtKB-SubCell"/>
</dbReference>
<keyword evidence="7 9" id="KW-0472">Membrane</keyword>
<feature type="domain" description="MotA/TolQ/ExbB proton channel" evidence="10">
    <location>
        <begin position="119"/>
        <end position="230"/>
    </location>
</feature>
<dbReference type="InterPro" id="IPR050790">
    <property type="entry name" value="ExbB/TolQ_transport"/>
</dbReference>
<dbReference type="EMBL" id="CP043869">
    <property type="protein sequence ID" value="QEQ98449.1"/>
    <property type="molecule type" value="Genomic_DNA"/>
</dbReference>
<dbReference type="PANTHER" id="PTHR30625">
    <property type="entry name" value="PROTEIN TOLQ"/>
    <property type="match status" value="1"/>
</dbReference>
<keyword evidence="5 8" id="KW-0653">Protein transport</keyword>
<dbReference type="GO" id="GO:0017038">
    <property type="term" value="P:protein import"/>
    <property type="evidence" value="ECO:0007669"/>
    <property type="project" value="TreeGrafter"/>
</dbReference>
<dbReference type="AlphaFoldDB" id="A0A5P1RFK8"/>
<sequence>MDFLSPDSDVSSTSVAVNKAVGIDSTTELPDILTQHPEIQTLTEWLQLGGPVVWILAIFSMIATALILLKVWQFIKLRPESYSDVQKSLALWKQGEYEAAQLQLKKKRPVSAVVSFAMTGLHDASQNKLLLQEEIQRLASAYINQLRTYLRPLEVIANLSPLLGLLGTVLGMIVAFQQMADAGSQVDPSMLSGGIWQALLTTAVGLCVAIPVVAIHSWLDRKTERIALLMNDAVTQVFTHQALPRTPVLTEVTQRAA</sequence>
<proteinExistence type="inferred from homology"/>
<feature type="transmembrane region" description="Helical" evidence="9">
    <location>
        <begin position="52"/>
        <end position="72"/>
    </location>
</feature>
<evidence type="ECO:0000256" key="7">
    <source>
        <dbReference type="ARBA" id="ARBA00023136"/>
    </source>
</evidence>
<keyword evidence="3" id="KW-1003">Cell membrane</keyword>
<comment type="subcellular location">
    <subcellularLocation>
        <location evidence="1">Cell membrane</location>
        <topology evidence="1">Multi-pass membrane protein</topology>
    </subcellularLocation>
    <subcellularLocation>
        <location evidence="8">Membrane</location>
        <topology evidence="8">Multi-pass membrane protein</topology>
    </subcellularLocation>
</comment>
<gene>
    <name evidence="11" type="ORF">F0U83_13820</name>
</gene>
<keyword evidence="6 9" id="KW-1133">Transmembrane helix</keyword>
<dbReference type="Proteomes" id="UP000324760">
    <property type="component" value="Chromosome"/>
</dbReference>
<evidence type="ECO:0000256" key="8">
    <source>
        <dbReference type="RuleBase" id="RU004057"/>
    </source>
</evidence>
<feature type="transmembrane region" description="Helical" evidence="9">
    <location>
        <begin position="155"/>
        <end position="175"/>
    </location>
</feature>
<evidence type="ECO:0000313" key="12">
    <source>
        <dbReference type="Proteomes" id="UP000324760"/>
    </source>
</evidence>
<comment type="similarity">
    <text evidence="8">Belongs to the exbB/tolQ family.</text>
</comment>
<keyword evidence="2 8" id="KW-0813">Transport</keyword>
<evidence type="ECO:0000256" key="9">
    <source>
        <dbReference type="SAM" id="Phobius"/>
    </source>
</evidence>
<keyword evidence="4 9" id="KW-0812">Transmembrane</keyword>
<keyword evidence="12" id="KW-1185">Reference proteome</keyword>
<evidence type="ECO:0000256" key="1">
    <source>
        <dbReference type="ARBA" id="ARBA00004651"/>
    </source>
</evidence>
<dbReference type="Pfam" id="PF01618">
    <property type="entry name" value="MotA_ExbB"/>
    <property type="match status" value="1"/>
</dbReference>
<evidence type="ECO:0000256" key="4">
    <source>
        <dbReference type="ARBA" id="ARBA00022692"/>
    </source>
</evidence>
<evidence type="ECO:0000313" key="11">
    <source>
        <dbReference type="EMBL" id="QEQ98449.1"/>
    </source>
</evidence>